<feature type="domain" description="PAC" evidence="2">
    <location>
        <begin position="251"/>
        <end position="303"/>
    </location>
</feature>
<dbReference type="RefSeq" id="WP_186905232.1">
    <property type="nucleotide sequence ID" value="NZ_JACOGD010000015.1"/>
</dbReference>
<dbReference type="SMART" id="SM00091">
    <property type="entry name" value="PAS"/>
    <property type="match status" value="3"/>
</dbReference>
<evidence type="ECO:0000259" key="3">
    <source>
        <dbReference type="PROSITE" id="PS50883"/>
    </source>
</evidence>
<dbReference type="InterPro" id="IPR000014">
    <property type="entry name" value="PAS"/>
</dbReference>
<dbReference type="InterPro" id="IPR029787">
    <property type="entry name" value="Nucleotide_cyclase"/>
</dbReference>
<dbReference type="PROSITE" id="PS50113">
    <property type="entry name" value="PAC"/>
    <property type="match status" value="3"/>
</dbReference>
<dbReference type="PANTHER" id="PTHR44757:SF4">
    <property type="entry name" value="DIGUANYLATE CYCLASE DGCE-RELATED"/>
    <property type="match status" value="1"/>
</dbReference>
<dbReference type="InterPro" id="IPR035919">
    <property type="entry name" value="EAL_sf"/>
</dbReference>
<dbReference type="SMART" id="SM00052">
    <property type="entry name" value="EAL"/>
    <property type="match status" value="1"/>
</dbReference>
<evidence type="ECO:0000313" key="6">
    <source>
        <dbReference type="Proteomes" id="UP000654304"/>
    </source>
</evidence>
<dbReference type="Pfam" id="PF00563">
    <property type="entry name" value="EAL"/>
    <property type="match status" value="1"/>
</dbReference>
<dbReference type="Gene3D" id="3.30.70.270">
    <property type="match status" value="1"/>
</dbReference>
<dbReference type="SMART" id="SM00086">
    <property type="entry name" value="PAC"/>
    <property type="match status" value="3"/>
</dbReference>
<dbReference type="InterPro" id="IPR013655">
    <property type="entry name" value="PAS_fold_3"/>
</dbReference>
<dbReference type="NCBIfam" id="TIGR00254">
    <property type="entry name" value="GGDEF"/>
    <property type="match status" value="1"/>
</dbReference>
<dbReference type="SUPFAM" id="SSF141868">
    <property type="entry name" value="EAL domain-like"/>
    <property type="match status" value="1"/>
</dbReference>
<gene>
    <name evidence="5" type="ORF">H8K43_18530</name>
</gene>
<dbReference type="Gene3D" id="3.30.450.20">
    <property type="entry name" value="PAS domain"/>
    <property type="match status" value="3"/>
</dbReference>
<dbReference type="InterPro" id="IPR000700">
    <property type="entry name" value="PAS-assoc_C"/>
</dbReference>
<protein>
    <submittedName>
        <fullName evidence="5">EAL domain-containing protein</fullName>
    </submittedName>
</protein>
<dbReference type="PROSITE" id="PS50112">
    <property type="entry name" value="PAS"/>
    <property type="match status" value="1"/>
</dbReference>
<name>A0ABR7A9W7_9BURK</name>
<dbReference type="Pfam" id="PF08447">
    <property type="entry name" value="PAS_3"/>
    <property type="match status" value="2"/>
</dbReference>
<feature type="domain" description="EAL" evidence="3">
    <location>
        <begin position="738"/>
        <end position="993"/>
    </location>
</feature>
<dbReference type="CDD" id="cd01948">
    <property type="entry name" value="EAL"/>
    <property type="match status" value="1"/>
</dbReference>
<dbReference type="InterPro" id="IPR000160">
    <property type="entry name" value="GGDEF_dom"/>
</dbReference>
<dbReference type="Gene3D" id="3.20.20.450">
    <property type="entry name" value="EAL domain"/>
    <property type="match status" value="1"/>
</dbReference>
<dbReference type="PROSITE" id="PS50887">
    <property type="entry name" value="GGDEF"/>
    <property type="match status" value="1"/>
</dbReference>
<dbReference type="Pfam" id="PF00990">
    <property type="entry name" value="GGDEF"/>
    <property type="match status" value="1"/>
</dbReference>
<dbReference type="SMART" id="SM00267">
    <property type="entry name" value="GGDEF"/>
    <property type="match status" value="1"/>
</dbReference>
<evidence type="ECO:0000259" key="4">
    <source>
        <dbReference type="PROSITE" id="PS50887"/>
    </source>
</evidence>
<reference evidence="5 6" key="1">
    <citation type="submission" date="2020-08" db="EMBL/GenBank/DDBJ databases">
        <title>Novel species isolated from subtropical streams in China.</title>
        <authorList>
            <person name="Lu H."/>
        </authorList>
    </citation>
    <scope>NUCLEOTIDE SEQUENCE [LARGE SCALE GENOMIC DNA]</scope>
    <source>
        <strain evidence="5 6">CY22W</strain>
    </source>
</reference>
<dbReference type="PROSITE" id="PS50883">
    <property type="entry name" value="EAL"/>
    <property type="match status" value="1"/>
</dbReference>
<dbReference type="EMBL" id="JACOGD010000015">
    <property type="protein sequence ID" value="MBC3933677.1"/>
    <property type="molecule type" value="Genomic_DNA"/>
</dbReference>
<dbReference type="CDD" id="cd00130">
    <property type="entry name" value="PAS"/>
    <property type="match status" value="2"/>
</dbReference>
<dbReference type="PANTHER" id="PTHR44757">
    <property type="entry name" value="DIGUANYLATE CYCLASE DGCP"/>
    <property type="match status" value="1"/>
</dbReference>
<proteinExistence type="predicted"/>
<dbReference type="SMART" id="SM00065">
    <property type="entry name" value="GAF"/>
    <property type="match status" value="1"/>
</dbReference>
<organism evidence="5 6">
    <name type="scientific">Undibacterium curvum</name>
    <dbReference type="NCBI Taxonomy" id="2762294"/>
    <lineage>
        <taxon>Bacteria</taxon>
        <taxon>Pseudomonadati</taxon>
        <taxon>Pseudomonadota</taxon>
        <taxon>Betaproteobacteria</taxon>
        <taxon>Burkholderiales</taxon>
        <taxon>Oxalobacteraceae</taxon>
        <taxon>Undibacterium</taxon>
    </lineage>
</organism>
<dbReference type="InterPro" id="IPR003018">
    <property type="entry name" value="GAF"/>
</dbReference>
<dbReference type="SUPFAM" id="SSF55073">
    <property type="entry name" value="Nucleotide cyclase"/>
    <property type="match status" value="1"/>
</dbReference>
<evidence type="ECO:0000313" key="5">
    <source>
        <dbReference type="EMBL" id="MBC3933677.1"/>
    </source>
</evidence>
<comment type="caution">
    <text evidence="5">The sequence shown here is derived from an EMBL/GenBank/DDBJ whole genome shotgun (WGS) entry which is preliminary data.</text>
</comment>
<dbReference type="NCBIfam" id="TIGR00229">
    <property type="entry name" value="sensory_box"/>
    <property type="match status" value="2"/>
</dbReference>
<dbReference type="InterPro" id="IPR001633">
    <property type="entry name" value="EAL_dom"/>
</dbReference>
<feature type="domain" description="PAC" evidence="2">
    <location>
        <begin position="510"/>
        <end position="562"/>
    </location>
</feature>
<dbReference type="Gene3D" id="2.10.70.100">
    <property type="match status" value="1"/>
</dbReference>
<keyword evidence="6" id="KW-1185">Reference proteome</keyword>
<dbReference type="Pfam" id="PF00989">
    <property type="entry name" value="PAS"/>
    <property type="match status" value="1"/>
</dbReference>
<dbReference type="InterPro" id="IPR052155">
    <property type="entry name" value="Biofilm_reg_signaling"/>
</dbReference>
<dbReference type="InterPro" id="IPR001610">
    <property type="entry name" value="PAC"/>
</dbReference>
<dbReference type="InterPro" id="IPR029016">
    <property type="entry name" value="GAF-like_dom_sf"/>
</dbReference>
<dbReference type="InterPro" id="IPR035965">
    <property type="entry name" value="PAS-like_dom_sf"/>
</dbReference>
<evidence type="ECO:0000259" key="1">
    <source>
        <dbReference type="PROSITE" id="PS50112"/>
    </source>
</evidence>
<dbReference type="CDD" id="cd01949">
    <property type="entry name" value="GGDEF"/>
    <property type="match status" value="1"/>
</dbReference>
<sequence length="998" mass="112098">MIKAPLPASEEQRLNALRQLEILDTEPEAEFDSLAKVAALICEVPISLISLVDENRQWFKAVNGLAGVTETPRDVAFCSHAILGQQLMEVRDAREDERFRDNPLVTADPSIRFYAGAPVCLSNGHNIGTLCVIDRQPRQLTAVQKESLLHLAAAAAKALEGRYATSMLARELREKQQRELQFEALTKSAPNGVFFLGRDGQCSYVNAAWEAIYQMDAAAAMGHGWTTRILQEDKALVFQQWGQALIEKKDFSLEFRIVMPDLSLRYVRSLASAIYNEHGQLVNFVGSVEDISLRKRHEQQISEDQRRIKLATNSGRIGIWELDLETDRLVWDELMYRLYDMPDTGTELSYQDWRTRLHPDSLQQAEQEFAQAVIDADEFEGEFTIRWRDGSVHHIKNSAHIQRDARGKAIKLTGANWDVTKLRVLSEELSDQRELLEVTLSSIGDAVITTDDNGQVTWMNPVAERMTGWQSNEARGLPLVQIFHIVNAETRLATENPVQTCLQQGKIVGLANHTLLISKDGTEFGIEDSASPIRDKQGRVLGVVLVFHDVTESRRLSGEMYHRATHDALTGLVNRAEFESRLLKVLNDAHHTQSSHSLLYIDLDQFKLVNDACGHSAGDLLLQQVSKLIGESIRSRDTLARLGGDEFAIILEQCPQEYANRIAQQICDNMENYRFQHDNRRFRVGTSIGLVPVDQRWQNPGAIMKAADMCCYAAKEAGRNRVHVWFDTDLAIRTRHGEMQWTTRIENALDEARFVLHAQKISAISAGLEKVHAEVLLRMKSEDGNLVMPGAFLPAAERFHLMSRIDKWVVRQSLDRLAQLPDLSILDMLAINLSGQSVGDRAFHRWMEETLTEAGDDICRHLCLEITETAAVTNLADATVFIEKVRSLGVRVALDDFGAGASSFGYLKSIPVDYLKIDGQFVKDIITDPLDFAAVRCFNDVAKVIGVKTIAEFVENREVLAKLQEIGVDYAQGYLIHQPEPLENLLMASPTSLLGFPS</sequence>
<feature type="domain" description="GGDEF" evidence="4">
    <location>
        <begin position="594"/>
        <end position="727"/>
    </location>
</feature>
<dbReference type="InterPro" id="IPR043128">
    <property type="entry name" value="Rev_trsase/Diguanyl_cyclase"/>
</dbReference>
<dbReference type="Proteomes" id="UP000654304">
    <property type="component" value="Unassembled WGS sequence"/>
</dbReference>
<evidence type="ECO:0000259" key="2">
    <source>
        <dbReference type="PROSITE" id="PS50113"/>
    </source>
</evidence>
<dbReference type="Gene3D" id="3.30.450.40">
    <property type="match status" value="1"/>
</dbReference>
<feature type="domain" description="PAC" evidence="2">
    <location>
        <begin position="379"/>
        <end position="431"/>
    </location>
</feature>
<dbReference type="SUPFAM" id="SSF55781">
    <property type="entry name" value="GAF domain-like"/>
    <property type="match status" value="1"/>
</dbReference>
<dbReference type="InterPro" id="IPR013767">
    <property type="entry name" value="PAS_fold"/>
</dbReference>
<feature type="domain" description="PAS" evidence="1">
    <location>
        <begin position="432"/>
        <end position="505"/>
    </location>
</feature>
<accession>A0ABR7A9W7</accession>
<dbReference type="SUPFAM" id="SSF55785">
    <property type="entry name" value="PYP-like sensor domain (PAS domain)"/>
    <property type="match status" value="3"/>
</dbReference>
<dbReference type="Pfam" id="PF01590">
    <property type="entry name" value="GAF"/>
    <property type="match status" value="1"/>
</dbReference>